<feature type="non-terminal residue" evidence="12">
    <location>
        <position position="1"/>
    </location>
</feature>
<dbReference type="CDD" id="cd14066">
    <property type="entry name" value="STKc_IRAK"/>
    <property type="match status" value="1"/>
</dbReference>
<evidence type="ECO:0000256" key="5">
    <source>
        <dbReference type="ARBA" id="ARBA00022741"/>
    </source>
</evidence>
<dbReference type="InterPro" id="IPR008271">
    <property type="entry name" value="Ser/Thr_kinase_AS"/>
</dbReference>
<keyword evidence="3 12" id="KW-0723">Serine/threonine-protein kinase</keyword>
<dbReference type="Gene3D" id="1.10.510.10">
    <property type="entry name" value="Transferase(Phosphotransferase) domain 1"/>
    <property type="match status" value="1"/>
</dbReference>
<dbReference type="Pfam" id="PF00531">
    <property type="entry name" value="Death"/>
    <property type="match status" value="1"/>
</dbReference>
<name>A0A023F0Z6_TRIIF</name>
<keyword evidence="6 12" id="KW-0418">Kinase</keyword>
<dbReference type="PROSITE" id="PS00108">
    <property type="entry name" value="PROTEIN_KINASE_ST"/>
    <property type="match status" value="1"/>
</dbReference>
<reference evidence="12" key="1">
    <citation type="journal article" date="2014" name="PLoS Negl. Trop. Dis.">
        <title>An updated insight into the Sialotranscriptome of Triatoma infestans: developmental stage and geographic variations.</title>
        <authorList>
            <person name="Schwarz A."/>
            <person name="Medrano-Mercado N."/>
            <person name="Schaub G.A."/>
            <person name="Struchiner C.J."/>
            <person name="Bargues M.D."/>
            <person name="Levy M.Z."/>
            <person name="Ribeiro J.M."/>
        </authorList>
    </citation>
    <scope>NUCLEOTIDE SEQUENCE</scope>
    <source>
        <strain evidence="12">Chile</strain>
        <tissue evidence="12">Salivary glands</tissue>
    </source>
</reference>
<comment type="catalytic activity">
    <reaction evidence="8">
        <text>L-threonyl-[protein] + ATP = O-phospho-L-threonyl-[protein] + ADP + H(+)</text>
        <dbReference type="Rhea" id="RHEA:46608"/>
        <dbReference type="Rhea" id="RHEA-COMP:11060"/>
        <dbReference type="Rhea" id="RHEA-COMP:11605"/>
        <dbReference type="ChEBI" id="CHEBI:15378"/>
        <dbReference type="ChEBI" id="CHEBI:30013"/>
        <dbReference type="ChEBI" id="CHEBI:30616"/>
        <dbReference type="ChEBI" id="CHEBI:61977"/>
        <dbReference type="ChEBI" id="CHEBI:456216"/>
        <dbReference type="EC" id="2.7.11.1"/>
    </reaction>
</comment>
<evidence type="ECO:0000256" key="7">
    <source>
        <dbReference type="ARBA" id="ARBA00022840"/>
    </source>
</evidence>
<evidence type="ECO:0000256" key="6">
    <source>
        <dbReference type="ARBA" id="ARBA00022777"/>
    </source>
</evidence>
<dbReference type="EC" id="2.7.11.1" evidence="2"/>
<dbReference type="CDD" id="cd08307">
    <property type="entry name" value="Death_Pelle"/>
    <property type="match status" value="1"/>
</dbReference>
<evidence type="ECO:0000256" key="1">
    <source>
        <dbReference type="ARBA" id="ARBA00008718"/>
    </source>
</evidence>
<dbReference type="InterPro" id="IPR000488">
    <property type="entry name" value="Death_dom"/>
</dbReference>
<dbReference type="PANTHER" id="PTHR48006">
    <property type="entry name" value="LEUCINE-RICH REPEAT-CONTAINING PROTEIN DDB_G0281931-RELATED"/>
    <property type="match status" value="1"/>
</dbReference>
<dbReference type="SUPFAM" id="SSF56112">
    <property type="entry name" value="Protein kinase-like (PK-like)"/>
    <property type="match status" value="1"/>
</dbReference>
<dbReference type="PANTHER" id="PTHR48006:SF102">
    <property type="entry name" value="LEUCINE-RICH REPEAT-CONTAINING PROTEIN DDB_G0281931-RELATED"/>
    <property type="match status" value="1"/>
</dbReference>
<dbReference type="InterPro" id="IPR011009">
    <property type="entry name" value="Kinase-like_dom_sf"/>
</dbReference>
<evidence type="ECO:0000256" key="2">
    <source>
        <dbReference type="ARBA" id="ARBA00012513"/>
    </source>
</evidence>
<dbReference type="GO" id="GO:0045087">
    <property type="term" value="P:innate immune response"/>
    <property type="evidence" value="ECO:0007669"/>
    <property type="project" value="UniProtKB-ARBA"/>
</dbReference>
<dbReference type="GO" id="GO:0007165">
    <property type="term" value="P:signal transduction"/>
    <property type="evidence" value="ECO:0007669"/>
    <property type="project" value="InterPro"/>
</dbReference>
<dbReference type="InterPro" id="IPR051824">
    <property type="entry name" value="LRR_Rcpt-Like_S/T_Kinase"/>
</dbReference>
<evidence type="ECO:0000256" key="4">
    <source>
        <dbReference type="ARBA" id="ARBA00022679"/>
    </source>
</evidence>
<dbReference type="InterPro" id="IPR011029">
    <property type="entry name" value="DEATH-like_dom_sf"/>
</dbReference>
<dbReference type="AlphaFoldDB" id="A0A023F0Z6"/>
<sequence>YIYNLPYAERKKLCRILDYNNVWEELGGMQMKFDVASLQQVGAARFRGQSPSDELLSLWGTQNHTVLQLFVLLSKMHHYQAMMVLKPLVDPKYHRLIYEGEENFSQILPANGPIKQPQESSIGSSSSKPTQIKADNKLIEQDNNMDCTRKEWTQDKMVLKNPCVQNETAVADGLSPMISYVELEAATGGWDEKYLLGRGGFGTVYKGSWKNTLVAIKRLQVQKSDEGEIWKTHREQSLKELKYLNSCKHDNILALYGYSFGGPHDCLVYQYMPNGSLEDRLLCREGSKPLSWMQRHCIAKGTARGLQFLHTIGSKPLIHGDIKSANILLDSYLEPKIGDFGLAREGPLQQYTHVKVSRVHGTRPYLPDEFLRAKKFSTKVDTYSFGIVLFELATGLRAYDDYRKHKFLKDHVLSVEENQVCEILRDTRGGPDDLHIAGSLVKIGKWCISAKPRERPEMVLVLHTLENGNATTEIIQAQYANRNHSLLPAIQNDTIPRSDPQSVNKRTNHPLKVTISNSPEGNTGGLSPTRACRTMQRSPVGFPVQLTNTGSPVFPNAVESPPILIYPPSNENRPSSAEADAEVSGALPLISALGIKSETDGQISSN</sequence>
<evidence type="ECO:0000256" key="9">
    <source>
        <dbReference type="ARBA" id="ARBA00048679"/>
    </source>
</evidence>
<comment type="catalytic activity">
    <reaction evidence="9">
        <text>L-seryl-[protein] + ATP = O-phospho-L-seryl-[protein] + ADP + H(+)</text>
        <dbReference type="Rhea" id="RHEA:17989"/>
        <dbReference type="Rhea" id="RHEA-COMP:9863"/>
        <dbReference type="Rhea" id="RHEA-COMP:11604"/>
        <dbReference type="ChEBI" id="CHEBI:15378"/>
        <dbReference type="ChEBI" id="CHEBI:29999"/>
        <dbReference type="ChEBI" id="CHEBI:30616"/>
        <dbReference type="ChEBI" id="CHEBI:83421"/>
        <dbReference type="ChEBI" id="CHEBI:456216"/>
        <dbReference type="EC" id="2.7.11.1"/>
    </reaction>
</comment>
<dbReference type="Gene3D" id="1.10.533.10">
    <property type="entry name" value="Death Domain, Fas"/>
    <property type="match status" value="1"/>
</dbReference>
<proteinExistence type="evidence at transcript level"/>
<dbReference type="Gene3D" id="3.30.200.20">
    <property type="entry name" value="Phosphorylase Kinase, domain 1"/>
    <property type="match status" value="1"/>
</dbReference>
<evidence type="ECO:0000256" key="3">
    <source>
        <dbReference type="ARBA" id="ARBA00022527"/>
    </source>
</evidence>
<dbReference type="PROSITE" id="PS00107">
    <property type="entry name" value="PROTEIN_KINASE_ATP"/>
    <property type="match status" value="1"/>
</dbReference>
<dbReference type="InterPro" id="IPR017441">
    <property type="entry name" value="Protein_kinase_ATP_BS"/>
</dbReference>
<keyword evidence="5 10" id="KW-0547">Nucleotide-binding</keyword>
<dbReference type="SUPFAM" id="SSF47986">
    <property type="entry name" value="DEATH domain"/>
    <property type="match status" value="1"/>
</dbReference>
<dbReference type="GO" id="GO:0005524">
    <property type="term" value="F:ATP binding"/>
    <property type="evidence" value="ECO:0007669"/>
    <property type="project" value="UniProtKB-UniRule"/>
</dbReference>
<dbReference type="FunFam" id="1.10.533.10:FF:000094">
    <property type="entry name" value="Interleukin-1 receptor-associated kinase"/>
    <property type="match status" value="1"/>
</dbReference>
<dbReference type="InterPro" id="IPR037924">
    <property type="entry name" value="Pelle_death"/>
</dbReference>
<evidence type="ECO:0000256" key="8">
    <source>
        <dbReference type="ARBA" id="ARBA00047899"/>
    </source>
</evidence>
<feature type="domain" description="Protein kinase" evidence="11">
    <location>
        <begin position="190"/>
        <end position="487"/>
    </location>
</feature>
<feature type="binding site" evidence="10">
    <location>
        <position position="217"/>
    </location>
    <ligand>
        <name>ATP</name>
        <dbReference type="ChEBI" id="CHEBI:30616"/>
    </ligand>
</feature>
<dbReference type="Pfam" id="PF00069">
    <property type="entry name" value="Pkinase"/>
    <property type="match status" value="1"/>
</dbReference>
<dbReference type="InterPro" id="IPR000719">
    <property type="entry name" value="Prot_kinase_dom"/>
</dbReference>
<dbReference type="FunFam" id="1.10.510.10:FF:000754">
    <property type="entry name" value="Interleukin-1 receptor-associated kinase"/>
    <property type="match status" value="1"/>
</dbReference>
<evidence type="ECO:0000313" key="12">
    <source>
        <dbReference type="EMBL" id="JAC15187.1"/>
    </source>
</evidence>
<dbReference type="PROSITE" id="PS50011">
    <property type="entry name" value="PROTEIN_KINASE_DOM"/>
    <property type="match status" value="1"/>
</dbReference>
<evidence type="ECO:0000256" key="10">
    <source>
        <dbReference type="PROSITE-ProRule" id="PRU10141"/>
    </source>
</evidence>
<dbReference type="GO" id="GO:0004674">
    <property type="term" value="F:protein serine/threonine kinase activity"/>
    <property type="evidence" value="ECO:0007669"/>
    <property type="project" value="UniProtKB-KW"/>
</dbReference>
<protein>
    <recommendedName>
        <fullName evidence="2">non-specific serine/threonine protein kinase</fullName>
        <ecNumber evidence="2">2.7.11.1</ecNumber>
    </recommendedName>
</protein>
<keyword evidence="4" id="KW-0808">Transferase</keyword>
<organism evidence="12">
    <name type="scientific">Triatoma infestans</name>
    <name type="common">Assassin bug</name>
    <dbReference type="NCBI Taxonomy" id="30076"/>
    <lineage>
        <taxon>Eukaryota</taxon>
        <taxon>Metazoa</taxon>
        <taxon>Ecdysozoa</taxon>
        <taxon>Arthropoda</taxon>
        <taxon>Hexapoda</taxon>
        <taxon>Insecta</taxon>
        <taxon>Pterygota</taxon>
        <taxon>Neoptera</taxon>
        <taxon>Paraneoptera</taxon>
        <taxon>Hemiptera</taxon>
        <taxon>Heteroptera</taxon>
        <taxon>Panheteroptera</taxon>
        <taxon>Cimicomorpha</taxon>
        <taxon>Reduviidae</taxon>
        <taxon>Triatominae</taxon>
        <taxon>Triatoma</taxon>
    </lineage>
</organism>
<dbReference type="EMBL" id="GBBI01003525">
    <property type="protein sequence ID" value="JAC15187.1"/>
    <property type="molecule type" value="mRNA"/>
</dbReference>
<dbReference type="SMART" id="SM00220">
    <property type="entry name" value="S_TKc"/>
    <property type="match status" value="1"/>
</dbReference>
<keyword evidence="7 10" id="KW-0067">ATP-binding</keyword>
<accession>A0A023F0Z6</accession>
<evidence type="ECO:0000259" key="11">
    <source>
        <dbReference type="PROSITE" id="PS50011"/>
    </source>
</evidence>
<comment type="similarity">
    <text evidence="1">Belongs to the protein kinase superfamily. TKL Ser/Thr protein kinase family. Pelle subfamily.</text>
</comment>